<dbReference type="SUPFAM" id="SSF57884">
    <property type="entry name" value="Ada DNA repair protein, N-terminal domain (N-Ada 10)"/>
    <property type="match status" value="1"/>
</dbReference>
<dbReference type="EMBL" id="BMVG01000065">
    <property type="protein sequence ID" value="GHE15597.1"/>
    <property type="molecule type" value="Genomic_DNA"/>
</dbReference>
<comment type="caution">
    <text evidence="3">The sequence shown here is derived from an EMBL/GenBank/DDBJ whole genome shotgun (WGS) entry which is preliminary data.</text>
</comment>
<keyword evidence="4" id="KW-1185">Reference proteome</keyword>
<accession>A0A918YTF6</accession>
<keyword evidence="1" id="KW-0227">DNA damage</keyword>
<dbReference type="Gene3D" id="1.10.10.10">
    <property type="entry name" value="Winged helix-like DNA-binding domain superfamily/Winged helix DNA-binding domain"/>
    <property type="match status" value="1"/>
</dbReference>
<organism evidence="3 4">
    <name type="scientific">Streptomyces alanosinicus</name>
    <dbReference type="NCBI Taxonomy" id="68171"/>
    <lineage>
        <taxon>Bacteria</taxon>
        <taxon>Bacillati</taxon>
        <taxon>Actinomycetota</taxon>
        <taxon>Actinomycetes</taxon>
        <taxon>Kitasatosporales</taxon>
        <taxon>Streptomycetaceae</taxon>
        <taxon>Streptomyces</taxon>
    </lineage>
</organism>
<name>A0A918YTF6_9ACTN</name>
<protein>
    <recommendedName>
        <fullName evidence="2">Methylated-DNA-[protein]-cysteine S-methyltransferase DNA binding domain-containing protein</fullName>
    </recommendedName>
</protein>
<proteinExistence type="predicted"/>
<dbReference type="AlphaFoldDB" id="A0A918YTF6"/>
<dbReference type="InterPro" id="IPR036388">
    <property type="entry name" value="WH-like_DNA-bd_sf"/>
</dbReference>
<dbReference type="Proteomes" id="UP000655443">
    <property type="component" value="Unassembled WGS sequence"/>
</dbReference>
<dbReference type="InterPro" id="IPR035451">
    <property type="entry name" value="Ada-like_dom_sf"/>
</dbReference>
<evidence type="ECO:0000256" key="1">
    <source>
        <dbReference type="ARBA" id="ARBA00022763"/>
    </source>
</evidence>
<dbReference type="InterPro" id="IPR036217">
    <property type="entry name" value="MethylDNA_cys_MeTrfase_DNAb"/>
</dbReference>
<evidence type="ECO:0000259" key="2">
    <source>
        <dbReference type="Pfam" id="PF01035"/>
    </source>
</evidence>
<evidence type="ECO:0000313" key="4">
    <source>
        <dbReference type="Proteomes" id="UP000655443"/>
    </source>
</evidence>
<dbReference type="GO" id="GO:0006281">
    <property type="term" value="P:DNA repair"/>
    <property type="evidence" value="ECO:0007669"/>
    <property type="project" value="InterPro"/>
</dbReference>
<dbReference type="CDD" id="cd06445">
    <property type="entry name" value="ATase"/>
    <property type="match status" value="1"/>
</dbReference>
<dbReference type="RefSeq" id="WP_229882502.1">
    <property type="nucleotide sequence ID" value="NZ_BMVG01000065.1"/>
</dbReference>
<reference evidence="3" key="2">
    <citation type="submission" date="2020-09" db="EMBL/GenBank/DDBJ databases">
        <authorList>
            <person name="Sun Q."/>
            <person name="Ohkuma M."/>
        </authorList>
    </citation>
    <scope>NUCLEOTIDE SEQUENCE</scope>
    <source>
        <strain evidence="3">JCM 4714</strain>
    </source>
</reference>
<reference evidence="3" key="1">
    <citation type="journal article" date="2014" name="Int. J. Syst. Evol. Microbiol.">
        <title>Complete genome sequence of Corynebacterium casei LMG S-19264T (=DSM 44701T), isolated from a smear-ripened cheese.</title>
        <authorList>
            <consortium name="US DOE Joint Genome Institute (JGI-PGF)"/>
            <person name="Walter F."/>
            <person name="Albersmeier A."/>
            <person name="Kalinowski J."/>
            <person name="Ruckert C."/>
        </authorList>
    </citation>
    <scope>NUCLEOTIDE SEQUENCE</scope>
    <source>
        <strain evidence="3">JCM 4714</strain>
    </source>
</reference>
<dbReference type="InterPro" id="IPR014048">
    <property type="entry name" value="MethylDNA_cys_MeTrfase_DNA-bd"/>
</dbReference>
<dbReference type="Pfam" id="PF01035">
    <property type="entry name" value="DNA_binding_1"/>
    <property type="match status" value="1"/>
</dbReference>
<feature type="domain" description="Methylated-DNA-[protein]-cysteine S-methyltransferase DNA binding" evidence="2">
    <location>
        <begin position="126"/>
        <end position="204"/>
    </location>
</feature>
<dbReference type="Gene3D" id="3.40.10.10">
    <property type="entry name" value="DNA Methylphosphotriester Repair Domain"/>
    <property type="match status" value="1"/>
</dbReference>
<gene>
    <name evidence="3" type="ORF">GCM10010339_90770</name>
</gene>
<evidence type="ECO:0000313" key="3">
    <source>
        <dbReference type="EMBL" id="GHE15597.1"/>
    </source>
</evidence>
<dbReference type="SUPFAM" id="SSF46767">
    <property type="entry name" value="Methylated DNA-protein cysteine methyltransferase, C-terminal domain"/>
    <property type="match status" value="1"/>
</dbReference>
<sequence length="271" mass="28879">MTGRDADGRAVRETVIRALRALAPASGPGFALDVLRRAGIAPERYDTYVREGTAAGALFVAFGRRGVTGAALRHSGLEAAGFEASYRARTGRSAVPTATPLPGLRSALRTGRVGQVPVETGGLGPLERAVLHAVREIPTGELRPIGWVVRQARLPELPVQAVLDVLGRNPVPVLIPCHRVTYDDGTPCDASCPPWAGDRLRAAEGLDMQLLEDFGRRGLRLLGCAVTRVCCHPTCARVRSVPVSLQQSFRTAQEARQAGFLLCPDCRPAAP</sequence>
<dbReference type="GO" id="GO:0003824">
    <property type="term" value="F:catalytic activity"/>
    <property type="evidence" value="ECO:0007669"/>
    <property type="project" value="InterPro"/>
</dbReference>